<organism evidence="2 3">
    <name type="scientific">Mycobacterium leprae</name>
    <dbReference type="NCBI Taxonomy" id="1769"/>
    <lineage>
        <taxon>Bacteria</taxon>
        <taxon>Bacillati</taxon>
        <taxon>Actinomycetota</taxon>
        <taxon>Actinomycetes</taxon>
        <taxon>Mycobacteriales</taxon>
        <taxon>Mycobacteriaceae</taxon>
        <taxon>Mycobacterium</taxon>
    </lineage>
</organism>
<dbReference type="AlphaFoldDB" id="A0AAD0P9E1"/>
<evidence type="ECO:0000313" key="3">
    <source>
        <dbReference type="Proteomes" id="UP000249682"/>
    </source>
</evidence>
<protein>
    <submittedName>
        <fullName evidence="2">Uncharacterized protein</fullName>
    </submittedName>
</protein>
<dbReference type="EMBL" id="CP029543">
    <property type="protein sequence ID" value="AWV48458.1"/>
    <property type="molecule type" value="Genomic_DNA"/>
</dbReference>
<feature type="transmembrane region" description="Helical" evidence="1">
    <location>
        <begin position="15"/>
        <end position="35"/>
    </location>
</feature>
<accession>A0AAD0P9E1</accession>
<evidence type="ECO:0000256" key="1">
    <source>
        <dbReference type="SAM" id="Phobius"/>
    </source>
</evidence>
<keyword evidence="1" id="KW-0812">Transmembrane</keyword>
<keyword evidence="1" id="KW-0472">Membrane</keyword>
<dbReference type="Proteomes" id="UP000249682">
    <property type="component" value="Chromosome"/>
</dbReference>
<proteinExistence type="predicted"/>
<keyword evidence="1" id="KW-1133">Transmembrane helix</keyword>
<gene>
    <name evidence="2" type="ORF">DIJ64_11480</name>
</gene>
<name>A0AAD0P9E1_MYCLR</name>
<sequence>MAENEKTAIFGATKFNSGFVLVFCGVMICAVWVGASAGGRPRCSLLVFSDWVSSTRISSRLSLLLTARTNSKINHP</sequence>
<reference evidence="2 3" key="1">
    <citation type="submission" date="2018-05" db="EMBL/GenBank/DDBJ databases">
        <title>Evolution of small genomes with special reference to Mycobacterium leprae.</title>
        <authorList>
            <person name="Mohanty P.S."/>
            <person name="Bansal A.K."/>
            <person name="Gupta U.D."/>
            <person name="Naaz F."/>
            <person name="Dwivedi V.D."/>
            <person name="Singh H."/>
            <person name="Gupta G."/>
            <person name="Sharma S."/>
            <person name="Arora M."/>
        </authorList>
    </citation>
    <scope>NUCLEOTIDE SEQUENCE [LARGE SCALE GENOMIC DNA]</scope>
    <source>
        <strain evidence="2 3">MRHRU-235-G</strain>
    </source>
</reference>
<evidence type="ECO:0000313" key="2">
    <source>
        <dbReference type="EMBL" id="AWV48458.1"/>
    </source>
</evidence>